<sequence>MKKYLRFVQIVLVLAAVSVLGLGCIPRQPRAPAYPIPPKSIYETIQEAVVTPMNLDSFRMHKRPLTKEKTFAIMNFRANDNTSGSMVSDRLIIELKTKGYHVIDREEIDKVVREQAMMSEHKTGLTDLEIAQRIGRLVHADYFVFGSVTDKYTDSLNISLNRIIVKNDIPRYDRDVEMFESERSEYEMESDKFASRTGIMLPELERAKTIDEWQEDYYAKPKRTFSTISRIGLTAKVVDVKTSQIFWVGQAGVSDTGMQDGLKRVVRAMISSILTGD</sequence>
<dbReference type="PROSITE" id="PS51257">
    <property type="entry name" value="PROKAR_LIPOPROTEIN"/>
    <property type="match status" value="1"/>
</dbReference>
<dbReference type="EMBL" id="CP001649">
    <property type="protein sequence ID" value="ACS80285.1"/>
    <property type="molecule type" value="Genomic_DNA"/>
</dbReference>
<dbReference type="Gene3D" id="3.40.50.10610">
    <property type="entry name" value="ABC-type transport auxiliary lipoprotein component"/>
    <property type="match status" value="1"/>
</dbReference>
<dbReference type="HOGENOM" id="CLU_1003719_0_0_7"/>
<reference evidence="1 2" key="1">
    <citation type="submission" date="2009-06" db="EMBL/GenBank/DDBJ databases">
        <title>Complete sequence of Desulfovibrio salexigens DSM 2638.</title>
        <authorList>
            <consortium name="US DOE Joint Genome Institute"/>
            <person name="Lucas S."/>
            <person name="Copeland A."/>
            <person name="Lapidus A."/>
            <person name="Glavina del Rio T."/>
            <person name="Tice H."/>
            <person name="Bruce D."/>
            <person name="Goodwin L."/>
            <person name="Pitluck S."/>
            <person name="Munk A.C."/>
            <person name="Brettin T."/>
            <person name="Detter J.C."/>
            <person name="Han C."/>
            <person name="Tapia R."/>
            <person name="Larimer F."/>
            <person name="Land M."/>
            <person name="Hauser L."/>
            <person name="Kyrpides N."/>
            <person name="Anderson I."/>
            <person name="Wall J.D."/>
            <person name="Arkin A.P."/>
            <person name="Dehal P."/>
            <person name="Chivian D."/>
            <person name="Giles B."/>
            <person name="Hazen T.C."/>
        </authorList>
    </citation>
    <scope>NUCLEOTIDE SEQUENCE [LARGE SCALE GENOMIC DNA]</scope>
    <source>
        <strain evidence="2">ATCC 14822 / DSM 2638 / NCIMB 8403 / VKM B-1763</strain>
    </source>
</reference>
<dbReference type="Pfam" id="PF03783">
    <property type="entry name" value="CsgG"/>
    <property type="match status" value="1"/>
</dbReference>
<evidence type="ECO:0000313" key="1">
    <source>
        <dbReference type="EMBL" id="ACS80285.1"/>
    </source>
</evidence>
<evidence type="ECO:0008006" key="3">
    <source>
        <dbReference type="Google" id="ProtNLM"/>
    </source>
</evidence>
<dbReference type="InterPro" id="IPR005534">
    <property type="entry name" value="Curli_assmbl/transp-comp_CsgG"/>
</dbReference>
<dbReference type="RefSeq" id="WP_015852101.1">
    <property type="nucleotide sequence ID" value="NC_012881.1"/>
</dbReference>
<dbReference type="Proteomes" id="UP000002601">
    <property type="component" value="Chromosome"/>
</dbReference>
<dbReference type="KEGG" id="dsa:Desal_2229"/>
<gene>
    <name evidence="1" type="ordered locus">Desal_2229</name>
</gene>
<accession>C6BWK5</accession>
<proteinExistence type="predicted"/>
<protein>
    <recommendedName>
        <fullName evidence="3">Curli production assembly/transport component CsgG</fullName>
    </recommendedName>
</protein>
<evidence type="ECO:0000313" key="2">
    <source>
        <dbReference type="Proteomes" id="UP000002601"/>
    </source>
</evidence>
<organism evidence="1 2">
    <name type="scientific">Maridesulfovibrio salexigens (strain ATCC 14822 / DSM 2638 / NCIMB 8403 / VKM B-1763)</name>
    <name type="common">Desulfovibrio salexigens</name>
    <dbReference type="NCBI Taxonomy" id="526222"/>
    <lineage>
        <taxon>Bacteria</taxon>
        <taxon>Pseudomonadati</taxon>
        <taxon>Thermodesulfobacteriota</taxon>
        <taxon>Desulfovibrionia</taxon>
        <taxon>Desulfovibrionales</taxon>
        <taxon>Desulfovibrionaceae</taxon>
        <taxon>Maridesulfovibrio</taxon>
    </lineage>
</organism>
<keyword evidence="2" id="KW-1185">Reference proteome</keyword>
<dbReference type="GO" id="GO:0030288">
    <property type="term" value="C:outer membrane-bounded periplasmic space"/>
    <property type="evidence" value="ECO:0007669"/>
    <property type="project" value="InterPro"/>
</dbReference>
<name>C6BWK5_MARSD</name>
<dbReference type="AlphaFoldDB" id="C6BWK5"/>
<dbReference type="STRING" id="526222.Desal_2229"/>